<name>A0A9P0SK33_PIEBR</name>
<evidence type="ECO:0000313" key="1">
    <source>
        <dbReference type="EMBL" id="CAH3881754.1"/>
    </source>
</evidence>
<evidence type="ECO:0000313" key="2">
    <source>
        <dbReference type="Proteomes" id="UP001152562"/>
    </source>
</evidence>
<gene>
    <name evidence="1" type="ORF">PIBRA_LOCUS673</name>
</gene>
<reference evidence="1" key="1">
    <citation type="submission" date="2022-05" db="EMBL/GenBank/DDBJ databases">
        <authorList>
            <person name="Okamura Y."/>
        </authorList>
    </citation>
    <scope>NUCLEOTIDE SEQUENCE</scope>
</reference>
<accession>A0A9P0SK33</accession>
<dbReference type="Proteomes" id="UP001152562">
    <property type="component" value="Unassembled WGS sequence"/>
</dbReference>
<keyword evidence="2" id="KW-1185">Reference proteome</keyword>
<dbReference type="EMBL" id="CALOZG010000001">
    <property type="protein sequence ID" value="CAH3881754.1"/>
    <property type="molecule type" value="Genomic_DNA"/>
</dbReference>
<sequence>MLKRDCIPATDVGEHPETPLFISNWEKREGKEKKKRFSCCAKVLESLVATTPTLLRRMIGGRTFMPSFIASLQKIQHQIVAWRFQFGLRFFVSIA</sequence>
<organism evidence="1 2">
    <name type="scientific">Pieris brassicae</name>
    <name type="common">White butterfly</name>
    <name type="synonym">Large white butterfly</name>
    <dbReference type="NCBI Taxonomy" id="7116"/>
    <lineage>
        <taxon>Eukaryota</taxon>
        <taxon>Metazoa</taxon>
        <taxon>Ecdysozoa</taxon>
        <taxon>Arthropoda</taxon>
        <taxon>Hexapoda</taxon>
        <taxon>Insecta</taxon>
        <taxon>Pterygota</taxon>
        <taxon>Neoptera</taxon>
        <taxon>Endopterygota</taxon>
        <taxon>Lepidoptera</taxon>
        <taxon>Glossata</taxon>
        <taxon>Ditrysia</taxon>
        <taxon>Papilionoidea</taxon>
        <taxon>Pieridae</taxon>
        <taxon>Pierinae</taxon>
        <taxon>Pieris</taxon>
    </lineage>
</organism>
<proteinExistence type="predicted"/>
<comment type="caution">
    <text evidence="1">The sequence shown here is derived from an EMBL/GenBank/DDBJ whole genome shotgun (WGS) entry which is preliminary data.</text>
</comment>
<dbReference type="AlphaFoldDB" id="A0A9P0SK33"/>
<protein>
    <submittedName>
        <fullName evidence="1">Uncharacterized protein</fullName>
    </submittedName>
</protein>